<dbReference type="InterPro" id="IPR028116">
    <property type="entry name" value="Cis-CaaD-like"/>
</dbReference>
<organism evidence="2 3">
    <name type="scientific">Penicillium subrubescens</name>
    <dbReference type="NCBI Taxonomy" id="1316194"/>
    <lineage>
        <taxon>Eukaryota</taxon>
        <taxon>Fungi</taxon>
        <taxon>Dikarya</taxon>
        <taxon>Ascomycota</taxon>
        <taxon>Pezizomycotina</taxon>
        <taxon>Eurotiomycetes</taxon>
        <taxon>Eurotiomycetidae</taxon>
        <taxon>Eurotiales</taxon>
        <taxon>Aspergillaceae</taxon>
        <taxon>Penicillium</taxon>
    </lineage>
</organism>
<sequence length="148" mass="16995">MPLWLVFHPTGTFEDAASKHALTKDITKIYTGIGLPAFYVVVNFMKLPPGDVWVGAERKLEKPFIRIVAEHIAVRLDDEDRIYKQTCGAIENALRPHIADKGYDWEFHVDETERRLWMVNGMIPPPFGSDAEKVWAKENRPVVWEGAY</sequence>
<proteinExistence type="predicted"/>
<dbReference type="EMBL" id="MNBE01000400">
    <property type="protein sequence ID" value="OKP10027.1"/>
    <property type="molecule type" value="Genomic_DNA"/>
</dbReference>
<feature type="domain" description="Tautomerase cis-CaaD-like" evidence="1">
    <location>
        <begin position="1"/>
        <end position="140"/>
    </location>
</feature>
<evidence type="ECO:0000313" key="2">
    <source>
        <dbReference type="EMBL" id="OKP10027.1"/>
    </source>
</evidence>
<dbReference type="Gene3D" id="3.30.429.10">
    <property type="entry name" value="Macrophage Migration Inhibitory Factor"/>
    <property type="match status" value="1"/>
</dbReference>
<gene>
    <name evidence="2" type="ORF">PENSUB_4566</name>
</gene>
<reference evidence="2 3" key="1">
    <citation type="submission" date="2016-10" db="EMBL/GenBank/DDBJ databases">
        <title>Genome sequence of the ascomycete fungus Penicillium subrubescens.</title>
        <authorList>
            <person name="De Vries R.P."/>
            <person name="Peng M."/>
            <person name="Dilokpimol A."/>
            <person name="Hilden K."/>
            <person name="Makela M.R."/>
            <person name="Grigoriev I."/>
            <person name="Riley R."/>
            <person name="Granchi Z."/>
        </authorList>
    </citation>
    <scope>NUCLEOTIDE SEQUENCE [LARGE SCALE GENOMIC DNA]</scope>
    <source>
        <strain evidence="2 3">CBS 132785</strain>
    </source>
</reference>
<dbReference type="OrthoDB" id="2129288at2759"/>
<evidence type="ECO:0000259" key="1">
    <source>
        <dbReference type="Pfam" id="PF14832"/>
    </source>
</evidence>
<name>A0A1Q5UC29_9EURO</name>
<comment type="caution">
    <text evidence="2">The sequence shown here is derived from an EMBL/GenBank/DDBJ whole genome shotgun (WGS) entry which is preliminary data.</text>
</comment>
<dbReference type="Pfam" id="PF14832">
    <property type="entry name" value="Tautomerase_3"/>
    <property type="match status" value="1"/>
</dbReference>
<dbReference type="Proteomes" id="UP000186955">
    <property type="component" value="Unassembled WGS sequence"/>
</dbReference>
<evidence type="ECO:0000313" key="3">
    <source>
        <dbReference type="Proteomes" id="UP000186955"/>
    </source>
</evidence>
<accession>A0A1Q5UC29</accession>
<dbReference type="InterPro" id="IPR014347">
    <property type="entry name" value="Tautomerase/MIF_sf"/>
</dbReference>
<protein>
    <recommendedName>
        <fullName evidence="1">Tautomerase cis-CaaD-like domain-containing protein</fullName>
    </recommendedName>
</protein>
<keyword evidence="3" id="KW-1185">Reference proteome</keyword>
<dbReference type="AlphaFoldDB" id="A0A1Q5UC29"/>